<evidence type="ECO:0008006" key="7">
    <source>
        <dbReference type="Google" id="ProtNLM"/>
    </source>
</evidence>
<dbReference type="SUPFAM" id="SSF110296">
    <property type="entry name" value="Oligoxyloglucan reducing end-specific cellobiohydrolase"/>
    <property type="match status" value="2"/>
</dbReference>
<protein>
    <recommendedName>
        <fullName evidence="7">BIG2 domain-containing protein</fullName>
    </recommendedName>
</protein>
<name>A0A832ICA7_UNCEI</name>
<gene>
    <name evidence="6" type="ORF">ENR23_13225</name>
</gene>
<keyword evidence="2" id="KW-0604">Photosystem II</keyword>
<sequence>MAFFAYARSRARLARALLLPAAAALFLAGCGEESPVAPPPPLPPLSRVVIALGADTLVAGDTLAVGESVQFSATVYDTGNAVVATSVTWTSSNNGVFTVNGAGRVTGAGEGGALLVARAGDRRDTVALLVLPAAGGWFVQTSNSSRALNGVHFAADGRTGVAVGDAGEVLRTTDAGATWTRVPSNTVFNLHAVRFTTASEAWAAGNNGTLLRTTNAGATWSVVASGTSDALHGLWFATRDTGWAVGAHGTVLRTFDRGASWQKLNPTAATLRSVAFAGTRYGWAVGDNGTIVGTTDRGLTWTVVSPAVTGLALRAVARPSYLSAFAVGAAGAAPRTVDVAGAPQWELRNAGASNGLRGAWFLDATQGWAVGENGTGIVLRTADAGLTWTPQAAPTGTPLNAVFFLDALRGWAVGDNGRILHTGSGGAP</sequence>
<dbReference type="Gene3D" id="2.130.10.10">
    <property type="entry name" value="YVTN repeat-like/Quinoprotein amine dehydrogenase"/>
    <property type="match status" value="1"/>
</dbReference>
<keyword evidence="3" id="KW-0732">Signal</keyword>
<keyword evidence="1" id="KW-0602">Photosynthesis</keyword>
<feature type="domain" description="Photosynthesis system II assembly factor Ycf48/Hcf136-like" evidence="5">
    <location>
        <begin position="219"/>
        <end position="304"/>
    </location>
</feature>
<dbReference type="GO" id="GO:0015979">
    <property type="term" value="P:photosynthesis"/>
    <property type="evidence" value="ECO:0007669"/>
    <property type="project" value="UniProtKB-KW"/>
</dbReference>
<dbReference type="InterPro" id="IPR003343">
    <property type="entry name" value="Big_2"/>
</dbReference>
<proteinExistence type="predicted"/>
<dbReference type="AlphaFoldDB" id="A0A832ICA7"/>
<evidence type="ECO:0000256" key="2">
    <source>
        <dbReference type="ARBA" id="ARBA00023276"/>
    </source>
</evidence>
<evidence type="ECO:0000256" key="1">
    <source>
        <dbReference type="ARBA" id="ARBA00022531"/>
    </source>
</evidence>
<dbReference type="InterPro" id="IPR015943">
    <property type="entry name" value="WD40/YVTN_repeat-like_dom_sf"/>
</dbReference>
<feature type="signal peptide" evidence="3">
    <location>
        <begin position="1"/>
        <end position="28"/>
    </location>
</feature>
<organism evidence="6">
    <name type="scientific">Eiseniibacteriota bacterium</name>
    <dbReference type="NCBI Taxonomy" id="2212470"/>
    <lineage>
        <taxon>Bacteria</taxon>
        <taxon>Candidatus Eiseniibacteriota</taxon>
    </lineage>
</organism>
<comment type="caution">
    <text evidence="6">The sequence shown here is derived from an EMBL/GenBank/DDBJ whole genome shotgun (WGS) entry which is preliminary data.</text>
</comment>
<dbReference type="EMBL" id="DSQF01000026">
    <property type="protein sequence ID" value="HGZ44352.1"/>
    <property type="molecule type" value="Genomic_DNA"/>
</dbReference>
<evidence type="ECO:0000259" key="5">
    <source>
        <dbReference type="Pfam" id="PF14870"/>
    </source>
</evidence>
<dbReference type="Pfam" id="PF14870">
    <property type="entry name" value="PSII_BNR"/>
    <property type="match status" value="1"/>
</dbReference>
<dbReference type="Gene3D" id="2.60.40.1080">
    <property type="match status" value="1"/>
</dbReference>
<evidence type="ECO:0000256" key="3">
    <source>
        <dbReference type="SAM" id="SignalP"/>
    </source>
</evidence>
<evidence type="ECO:0000259" key="4">
    <source>
        <dbReference type="Pfam" id="PF02368"/>
    </source>
</evidence>
<accession>A0A832ICA7</accession>
<dbReference type="InterPro" id="IPR028203">
    <property type="entry name" value="PSII_CF48-like_dom"/>
</dbReference>
<dbReference type="Pfam" id="PF02368">
    <property type="entry name" value="Big_2"/>
    <property type="match status" value="1"/>
</dbReference>
<dbReference type="PANTHER" id="PTHR47199">
    <property type="entry name" value="PHOTOSYSTEM II STABILITY/ASSEMBLY FACTOR HCF136, CHLOROPLASTIC"/>
    <property type="match status" value="1"/>
</dbReference>
<feature type="chain" id="PRO_5032344632" description="BIG2 domain-containing protein" evidence="3">
    <location>
        <begin position="29"/>
        <end position="428"/>
    </location>
</feature>
<dbReference type="InterPro" id="IPR008964">
    <property type="entry name" value="Invasin/intimin_cell_adhesion"/>
</dbReference>
<dbReference type="GO" id="GO:0009523">
    <property type="term" value="C:photosystem II"/>
    <property type="evidence" value="ECO:0007669"/>
    <property type="project" value="UniProtKB-KW"/>
</dbReference>
<reference evidence="6" key="1">
    <citation type="journal article" date="2020" name="mSystems">
        <title>Genome- and Community-Level Interaction Insights into Carbon Utilization and Element Cycling Functions of Hydrothermarchaeota in Hydrothermal Sediment.</title>
        <authorList>
            <person name="Zhou Z."/>
            <person name="Liu Y."/>
            <person name="Xu W."/>
            <person name="Pan J."/>
            <person name="Luo Z.H."/>
            <person name="Li M."/>
        </authorList>
    </citation>
    <scope>NUCLEOTIDE SEQUENCE [LARGE SCALE GENOMIC DNA]</scope>
    <source>
        <strain evidence="6">SpSt-381</strain>
    </source>
</reference>
<evidence type="ECO:0000313" key="6">
    <source>
        <dbReference type="EMBL" id="HGZ44352.1"/>
    </source>
</evidence>
<dbReference type="SUPFAM" id="SSF49373">
    <property type="entry name" value="Invasin/intimin cell-adhesion fragments"/>
    <property type="match status" value="1"/>
</dbReference>
<dbReference type="PANTHER" id="PTHR47199:SF2">
    <property type="entry name" value="PHOTOSYSTEM II STABILITY_ASSEMBLY FACTOR HCF136, CHLOROPLASTIC"/>
    <property type="match status" value="1"/>
</dbReference>
<feature type="domain" description="BIG2" evidence="4">
    <location>
        <begin position="62"/>
        <end position="113"/>
    </location>
</feature>